<dbReference type="Proteomes" id="UP001189429">
    <property type="component" value="Unassembled WGS sequence"/>
</dbReference>
<organism evidence="2 3">
    <name type="scientific">Prorocentrum cordatum</name>
    <dbReference type="NCBI Taxonomy" id="2364126"/>
    <lineage>
        <taxon>Eukaryota</taxon>
        <taxon>Sar</taxon>
        <taxon>Alveolata</taxon>
        <taxon>Dinophyceae</taxon>
        <taxon>Prorocentrales</taxon>
        <taxon>Prorocentraceae</taxon>
        <taxon>Prorocentrum</taxon>
    </lineage>
</organism>
<dbReference type="SUPFAM" id="SSF48403">
    <property type="entry name" value="Ankyrin repeat"/>
    <property type="match status" value="1"/>
</dbReference>
<name>A0ABN9TQS9_9DINO</name>
<dbReference type="Gene3D" id="1.25.40.20">
    <property type="entry name" value="Ankyrin repeat-containing domain"/>
    <property type="match status" value="1"/>
</dbReference>
<comment type="caution">
    <text evidence="2">The sequence shown here is derived from an EMBL/GenBank/DDBJ whole genome shotgun (WGS) entry which is preliminary data.</text>
</comment>
<dbReference type="InterPro" id="IPR036770">
    <property type="entry name" value="Ankyrin_rpt-contain_sf"/>
</dbReference>
<proteinExistence type="predicted"/>
<evidence type="ECO:0000313" key="3">
    <source>
        <dbReference type="Proteomes" id="UP001189429"/>
    </source>
</evidence>
<accession>A0ABN9TQS9</accession>
<keyword evidence="3" id="KW-1185">Reference proteome</keyword>
<evidence type="ECO:0000313" key="2">
    <source>
        <dbReference type="EMBL" id="CAK0848004.1"/>
    </source>
</evidence>
<gene>
    <name evidence="2" type="ORF">PCOR1329_LOCUS41065</name>
</gene>
<reference evidence="2" key="1">
    <citation type="submission" date="2023-10" db="EMBL/GenBank/DDBJ databases">
        <authorList>
            <person name="Chen Y."/>
            <person name="Shah S."/>
            <person name="Dougan E. K."/>
            <person name="Thang M."/>
            <person name="Chan C."/>
        </authorList>
    </citation>
    <scope>NUCLEOTIDE SEQUENCE [LARGE SCALE GENOMIC DNA]</scope>
</reference>
<protein>
    <submittedName>
        <fullName evidence="2">Uncharacterized protein</fullName>
    </submittedName>
</protein>
<sequence length="253" mass="26905">MRCQREQCPEPVRPKIETTLLGCLAGRPHPSSQPGDSQPPASPASHAEARPSGPGVSQAARTTPPSTPRARPRVPSSPPPLRREDEEPPLLLGLKQNCSKQVRLVLEADPEAAQLPFLQPRFEWPLCAAIRLGCSKDIVRLLTENGAKVDVENVDGQSPLQLLSSRAGTDVISAPLVDLLEMPGFTEWAEWMLESTAQYELDVATALLIAGADPGACHGAPPGGHCSSLELAQRAGKGHLVGLYGARGHVLTV</sequence>
<evidence type="ECO:0000256" key="1">
    <source>
        <dbReference type="SAM" id="MobiDB-lite"/>
    </source>
</evidence>
<feature type="region of interest" description="Disordered" evidence="1">
    <location>
        <begin position="19"/>
        <end position="92"/>
    </location>
</feature>
<dbReference type="EMBL" id="CAUYUJ010014948">
    <property type="protein sequence ID" value="CAK0848004.1"/>
    <property type="molecule type" value="Genomic_DNA"/>
</dbReference>